<sequence length="104" mass="11266">MQVRRTLATVHHFSLDVFLYSQMLSDTYLPGQLLVAGMVSGETPSTAATVGESSPDSIPFHVGAPVEEKTDRSLDKWTPLKSQKLGTPPKPPPPPPSGFLFTVF</sequence>
<protein>
    <submittedName>
        <fullName evidence="2">Uncharacterized protein</fullName>
    </submittedName>
</protein>
<keyword evidence="3" id="KW-1185">Reference proteome</keyword>
<feature type="compositionally biased region" description="Pro residues" evidence="1">
    <location>
        <begin position="88"/>
        <end position="97"/>
    </location>
</feature>
<dbReference type="Proteomes" id="UP000685013">
    <property type="component" value="Chromosome 15"/>
</dbReference>
<dbReference type="AlphaFoldDB" id="A0AAV6MB74"/>
<reference evidence="2 3" key="1">
    <citation type="journal article" date="2021" name="Hortic Res">
        <title>The domestication of Cucurbita argyrosperma as revealed by the genome of its wild relative.</title>
        <authorList>
            <person name="Barrera-Redondo J."/>
            <person name="Sanchez-de la Vega G."/>
            <person name="Aguirre-Liguori J.A."/>
            <person name="Castellanos-Morales G."/>
            <person name="Gutierrez-Guerrero Y.T."/>
            <person name="Aguirre-Dugua X."/>
            <person name="Aguirre-Planter E."/>
            <person name="Tenaillon M.I."/>
            <person name="Lira-Saade R."/>
            <person name="Eguiarte L.E."/>
        </authorList>
    </citation>
    <scope>NUCLEOTIDE SEQUENCE [LARGE SCALE GENOMIC DNA]</scope>
    <source>
        <strain evidence="2">JBR-2021</strain>
    </source>
</reference>
<evidence type="ECO:0000313" key="3">
    <source>
        <dbReference type="Proteomes" id="UP000685013"/>
    </source>
</evidence>
<organism evidence="2 3">
    <name type="scientific">Cucurbita argyrosperma subsp. sororia</name>
    <dbReference type="NCBI Taxonomy" id="37648"/>
    <lineage>
        <taxon>Eukaryota</taxon>
        <taxon>Viridiplantae</taxon>
        <taxon>Streptophyta</taxon>
        <taxon>Embryophyta</taxon>
        <taxon>Tracheophyta</taxon>
        <taxon>Spermatophyta</taxon>
        <taxon>Magnoliopsida</taxon>
        <taxon>eudicotyledons</taxon>
        <taxon>Gunneridae</taxon>
        <taxon>Pentapetalae</taxon>
        <taxon>rosids</taxon>
        <taxon>fabids</taxon>
        <taxon>Cucurbitales</taxon>
        <taxon>Cucurbitaceae</taxon>
        <taxon>Cucurbiteae</taxon>
        <taxon>Cucurbita</taxon>
    </lineage>
</organism>
<gene>
    <name evidence="2" type="ORF">SDJN03_23345</name>
</gene>
<proteinExistence type="predicted"/>
<feature type="compositionally biased region" description="Polar residues" evidence="1">
    <location>
        <begin position="44"/>
        <end position="56"/>
    </location>
</feature>
<feature type="non-terminal residue" evidence="2">
    <location>
        <position position="1"/>
    </location>
</feature>
<feature type="compositionally biased region" description="Basic and acidic residues" evidence="1">
    <location>
        <begin position="66"/>
        <end position="75"/>
    </location>
</feature>
<name>A0AAV6MB74_9ROSI</name>
<feature type="region of interest" description="Disordered" evidence="1">
    <location>
        <begin position="44"/>
        <end position="104"/>
    </location>
</feature>
<comment type="caution">
    <text evidence="2">The sequence shown here is derived from an EMBL/GenBank/DDBJ whole genome shotgun (WGS) entry which is preliminary data.</text>
</comment>
<accession>A0AAV6MB74</accession>
<evidence type="ECO:0000313" key="2">
    <source>
        <dbReference type="EMBL" id="KAG6578897.1"/>
    </source>
</evidence>
<evidence type="ECO:0000256" key="1">
    <source>
        <dbReference type="SAM" id="MobiDB-lite"/>
    </source>
</evidence>
<dbReference type="EMBL" id="JAGKQH010000015">
    <property type="protein sequence ID" value="KAG6578897.1"/>
    <property type="molecule type" value="Genomic_DNA"/>
</dbReference>